<evidence type="ECO:0000313" key="2">
    <source>
        <dbReference type="Proteomes" id="UP000290253"/>
    </source>
</evidence>
<reference evidence="1 2" key="1">
    <citation type="journal article" date="2016" name="Int. J. Syst. Evol. Microbiol.">
        <title>Acidipila dinghuensis sp. nov., an acidobacterium isolated from forest soil.</title>
        <authorList>
            <person name="Jiang Y.W."/>
            <person name="Wang J."/>
            <person name="Chen M.H."/>
            <person name="Lv Y.Y."/>
            <person name="Qiu L.H."/>
        </authorList>
    </citation>
    <scope>NUCLEOTIDE SEQUENCE [LARGE SCALE GENOMIC DNA]</scope>
    <source>
        <strain evidence="1 2">DHOF10</strain>
    </source>
</reference>
<gene>
    <name evidence="1" type="ORF">ESZ00_16785</name>
</gene>
<keyword evidence="2" id="KW-1185">Reference proteome</keyword>
<dbReference type="RefSeq" id="WP_129209478.1">
    <property type="nucleotide sequence ID" value="NZ_BMGU01000002.1"/>
</dbReference>
<dbReference type="Proteomes" id="UP000290253">
    <property type="component" value="Unassembled WGS sequence"/>
</dbReference>
<comment type="caution">
    <text evidence="1">The sequence shown here is derived from an EMBL/GenBank/DDBJ whole genome shotgun (WGS) entry which is preliminary data.</text>
</comment>
<name>A0A4Q1S9K0_9BACT</name>
<proteinExistence type="predicted"/>
<protein>
    <submittedName>
        <fullName evidence="1">Uncharacterized protein</fullName>
    </submittedName>
</protein>
<dbReference type="EMBL" id="SDMK01000004">
    <property type="protein sequence ID" value="RXS93708.1"/>
    <property type="molecule type" value="Genomic_DNA"/>
</dbReference>
<dbReference type="OrthoDB" id="9839173at2"/>
<sequence length="137" mass="14875">MANPSNTTITIDGTKLNAFSTNVGISSHTGVSGMPSMGSMICGLHFSADMHDTVNIPFTTVKQLFDLANLPTRDKIKDIKIEFWQDDSKADALCSIAFKGWISSWNISSGGGSNHVLSISLQPALDQKNYYEFQLGN</sequence>
<evidence type="ECO:0000313" key="1">
    <source>
        <dbReference type="EMBL" id="RXS93708.1"/>
    </source>
</evidence>
<organism evidence="1 2">
    <name type="scientific">Silvibacterium dinghuense</name>
    <dbReference type="NCBI Taxonomy" id="1560006"/>
    <lineage>
        <taxon>Bacteria</taxon>
        <taxon>Pseudomonadati</taxon>
        <taxon>Acidobacteriota</taxon>
        <taxon>Terriglobia</taxon>
        <taxon>Terriglobales</taxon>
        <taxon>Acidobacteriaceae</taxon>
        <taxon>Silvibacterium</taxon>
    </lineage>
</organism>
<dbReference type="AlphaFoldDB" id="A0A4Q1S9K0"/>
<accession>A0A4Q1S9K0</accession>